<proteinExistence type="predicted"/>
<organism evidence="1 2">
    <name type="scientific">Teladorsagia circumcincta</name>
    <name type="common">Brown stomach worm</name>
    <name type="synonym">Ostertagia circumcincta</name>
    <dbReference type="NCBI Taxonomy" id="45464"/>
    <lineage>
        <taxon>Eukaryota</taxon>
        <taxon>Metazoa</taxon>
        <taxon>Ecdysozoa</taxon>
        <taxon>Nematoda</taxon>
        <taxon>Chromadorea</taxon>
        <taxon>Rhabditida</taxon>
        <taxon>Rhabditina</taxon>
        <taxon>Rhabditomorpha</taxon>
        <taxon>Strongyloidea</taxon>
        <taxon>Trichostrongylidae</taxon>
        <taxon>Teladorsagia</taxon>
    </lineage>
</organism>
<name>A0A2G9THH4_TELCI</name>
<protein>
    <submittedName>
        <fullName evidence="1">Uncharacterized protein</fullName>
    </submittedName>
</protein>
<dbReference type="Proteomes" id="UP000230423">
    <property type="component" value="Unassembled WGS sequence"/>
</dbReference>
<dbReference type="AlphaFoldDB" id="A0A2G9THH4"/>
<gene>
    <name evidence="1" type="ORF">TELCIR_21176</name>
</gene>
<evidence type="ECO:0000313" key="1">
    <source>
        <dbReference type="EMBL" id="PIO57416.1"/>
    </source>
</evidence>
<dbReference type="EMBL" id="KZ371223">
    <property type="protein sequence ID" value="PIO57416.1"/>
    <property type="molecule type" value="Genomic_DNA"/>
</dbReference>
<reference evidence="1 2" key="1">
    <citation type="submission" date="2015-09" db="EMBL/GenBank/DDBJ databases">
        <title>Draft genome of the parasitic nematode Teladorsagia circumcincta isolate WARC Sus (inbred).</title>
        <authorList>
            <person name="Mitreva M."/>
        </authorList>
    </citation>
    <scope>NUCLEOTIDE SEQUENCE [LARGE SCALE GENOMIC DNA]</scope>
    <source>
        <strain evidence="1 2">S</strain>
    </source>
</reference>
<keyword evidence="2" id="KW-1185">Reference proteome</keyword>
<dbReference type="OrthoDB" id="5967017at2759"/>
<sequence length="202" mass="22770">MEHVADSTSTIASMMRYPPHQPVLNPHKTTANVPIVTNTSSNGKKYLLLNDFLHGKSDKLPSSYGLLSLFPTGTLTPINDVEKAFLPIGSHGAHRDDKRCLWLQDCKKPPDKTISTTFRSTHSTFKLRSCPLLLAGTSQYRLNKHAEAASPQENTSNIYDDNVIITSDAFQDSIRDFNTYRQSGSLRFLASKERRDANRFRW</sequence>
<evidence type="ECO:0000313" key="2">
    <source>
        <dbReference type="Proteomes" id="UP000230423"/>
    </source>
</evidence>
<accession>A0A2G9THH4</accession>